<dbReference type="Pfam" id="PF00651">
    <property type="entry name" value="BTB"/>
    <property type="match status" value="1"/>
</dbReference>
<proteinExistence type="predicted"/>
<dbReference type="SUPFAM" id="SSF54695">
    <property type="entry name" value="POZ domain"/>
    <property type="match status" value="1"/>
</dbReference>
<keyword evidence="3" id="KW-1185">Reference proteome</keyword>
<dbReference type="InterPro" id="IPR011333">
    <property type="entry name" value="SKP1/BTB/POZ_sf"/>
</dbReference>
<dbReference type="EMBL" id="CAUWAG010000020">
    <property type="protein sequence ID" value="CAJ2513228.1"/>
    <property type="molecule type" value="Genomic_DNA"/>
</dbReference>
<dbReference type="Gene3D" id="3.30.710.10">
    <property type="entry name" value="Potassium Channel Kv1.1, Chain A"/>
    <property type="match status" value="1"/>
</dbReference>
<feature type="domain" description="BTB" evidence="1">
    <location>
        <begin position="30"/>
        <end position="97"/>
    </location>
</feature>
<dbReference type="PANTHER" id="PTHR47843">
    <property type="entry name" value="BTB DOMAIN-CONTAINING PROTEIN-RELATED"/>
    <property type="match status" value="1"/>
</dbReference>
<dbReference type="AlphaFoldDB" id="A0AAI8VZD7"/>
<dbReference type="PROSITE" id="PS50097">
    <property type="entry name" value="BTB"/>
    <property type="match status" value="1"/>
</dbReference>
<dbReference type="CDD" id="cd18186">
    <property type="entry name" value="BTB_POZ_ZBTB_KLHL-like"/>
    <property type="match status" value="1"/>
</dbReference>
<gene>
    <name evidence="2" type="ORF">KHLLAP_LOCUS13696</name>
</gene>
<organism evidence="2 3">
    <name type="scientific">Anthostomella pinea</name>
    <dbReference type="NCBI Taxonomy" id="933095"/>
    <lineage>
        <taxon>Eukaryota</taxon>
        <taxon>Fungi</taxon>
        <taxon>Dikarya</taxon>
        <taxon>Ascomycota</taxon>
        <taxon>Pezizomycotina</taxon>
        <taxon>Sordariomycetes</taxon>
        <taxon>Xylariomycetidae</taxon>
        <taxon>Xylariales</taxon>
        <taxon>Xylariaceae</taxon>
        <taxon>Anthostomella</taxon>
    </lineage>
</organism>
<accession>A0AAI8VZD7</accession>
<evidence type="ECO:0000259" key="1">
    <source>
        <dbReference type="PROSITE" id="PS50097"/>
    </source>
</evidence>
<protein>
    <submittedName>
        <fullName evidence="2">Uu.00g013470.m01.CDS01</fullName>
    </submittedName>
</protein>
<evidence type="ECO:0000313" key="2">
    <source>
        <dbReference type="EMBL" id="CAJ2513228.1"/>
    </source>
</evidence>
<dbReference type="PANTHER" id="PTHR47843:SF5">
    <property type="entry name" value="BTB_POZ DOMAIN PROTEIN"/>
    <property type="match status" value="1"/>
</dbReference>
<reference evidence="2" key="1">
    <citation type="submission" date="2023-10" db="EMBL/GenBank/DDBJ databases">
        <authorList>
            <person name="Hackl T."/>
        </authorList>
    </citation>
    <scope>NUCLEOTIDE SEQUENCE</scope>
</reference>
<sequence length="238" mass="26831">MATTTNKSPTFRVIQGLTHDEKLLQSGRYSDVDVKCGTMTWKAHRFILSSRCAWFDKALNGRFKEAAIGVVVIENFESTQIDALIKYLYSGEYDKWEFLKPLSLTDKAELAESFSREYFEAVMMVYRRESLLLVKPICDLLVSSFAKVELYMLSSQTNGIRRLGDVPQFAVDVLLSNRGGMGIDFSELELPQDCKHCGFNPFSNIFGGCFEKVRLVKVDGTSTFKLGAYCLTCAAKVK</sequence>
<dbReference type="InterPro" id="IPR000210">
    <property type="entry name" value="BTB/POZ_dom"/>
</dbReference>
<dbReference type="Proteomes" id="UP001295740">
    <property type="component" value="Unassembled WGS sequence"/>
</dbReference>
<name>A0AAI8VZD7_9PEZI</name>
<evidence type="ECO:0000313" key="3">
    <source>
        <dbReference type="Proteomes" id="UP001295740"/>
    </source>
</evidence>
<comment type="caution">
    <text evidence="2">The sequence shown here is derived from an EMBL/GenBank/DDBJ whole genome shotgun (WGS) entry which is preliminary data.</text>
</comment>